<reference evidence="2" key="1">
    <citation type="submission" date="2021-03" db="EMBL/GenBank/DDBJ databases">
        <title>Evolutionary innovations through gain and loss of genes in the ectomycorrhizal Boletales.</title>
        <authorList>
            <person name="Wu G."/>
            <person name="Miyauchi S."/>
            <person name="Morin E."/>
            <person name="Yang Z.-L."/>
            <person name="Xu J."/>
            <person name="Martin F.M."/>
        </authorList>
    </citation>
    <scope>NUCLEOTIDE SEQUENCE</scope>
    <source>
        <strain evidence="2">BR01</strain>
    </source>
</reference>
<organism evidence="2 3">
    <name type="scientific">Boletus reticuloceps</name>
    <dbReference type="NCBI Taxonomy" id="495285"/>
    <lineage>
        <taxon>Eukaryota</taxon>
        <taxon>Fungi</taxon>
        <taxon>Dikarya</taxon>
        <taxon>Basidiomycota</taxon>
        <taxon>Agaricomycotina</taxon>
        <taxon>Agaricomycetes</taxon>
        <taxon>Agaricomycetidae</taxon>
        <taxon>Boletales</taxon>
        <taxon>Boletineae</taxon>
        <taxon>Boletaceae</taxon>
        <taxon>Boletoideae</taxon>
        <taxon>Boletus</taxon>
    </lineage>
</organism>
<gene>
    <name evidence="2" type="ORF">JVT61DRAFT_3772</name>
</gene>
<protein>
    <submittedName>
        <fullName evidence="2">Uncharacterized protein</fullName>
    </submittedName>
</protein>
<feature type="region of interest" description="Disordered" evidence="1">
    <location>
        <begin position="1"/>
        <end position="30"/>
    </location>
</feature>
<evidence type="ECO:0000256" key="1">
    <source>
        <dbReference type="SAM" id="MobiDB-lite"/>
    </source>
</evidence>
<dbReference type="AlphaFoldDB" id="A0A8I2YNG8"/>
<comment type="caution">
    <text evidence="2">The sequence shown here is derived from an EMBL/GenBank/DDBJ whole genome shotgun (WGS) entry which is preliminary data.</text>
</comment>
<dbReference type="OrthoDB" id="2693345at2759"/>
<dbReference type="Proteomes" id="UP000683000">
    <property type="component" value="Unassembled WGS sequence"/>
</dbReference>
<evidence type="ECO:0000313" key="2">
    <source>
        <dbReference type="EMBL" id="KAG6374997.1"/>
    </source>
</evidence>
<name>A0A8I2YNG8_9AGAM</name>
<proteinExistence type="predicted"/>
<accession>A0A8I2YNG8</accession>
<sequence length="70" mass="7725">MADDNPAPTCHTRSSNMNKHPADILKPAKKRRTKVEKAADDQHLKDAKAAQEKATVKGIGRLATMEMEAR</sequence>
<keyword evidence="3" id="KW-1185">Reference proteome</keyword>
<dbReference type="EMBL" id="JAGFBS010000016">
    <property type="protein sequence ID" value="KAG6374997.1"/>
    <property type="molecule type" value="Genomic_DNA"/>
</dbReference>
<evidence type="ECO:0000313" key="3">
    <source>
        <dbReference type="Proteomes" id="UP000683000"/>
    </source>
</evidence>